<dbReference type="EMBL" id="LZKQ01000288">
    <property type="protein sequence ID" value="OBI75817.1"/>
    <property type="molecule type" value="Genomic_DNA"/>
</dbReference>
<keyword evidence="1" id="KW-0812">Transmembrane</keyword>
<comment type="caution">
    <text evidence="2">The sequence shown here is derived from an EMBL/GenBank/DDBJ whole genome shotgun (WGS) entry which is preliminary data.</text>
</comment>
<accession>A0A1A3BPF9</accession>
<proteinExistence type="predicted"/>
<sequence>MARIRHRARIADGTEMLTAIWIAITLLVGLPVAGVVGLSVYESRTRVLSEQAQTRQLVTAVVVSDNALHQEMSDPRTVTVPARWFAGGIQHAGDVTAPRGVKAGDSVDIWVDPEGNHVGLPFRTPLDEAAAAALSTWLSVSAVTAIFLAGNWALVRRLRDGRREGPVIANRRLSYGGV</sequence>
<keyword evidence="1" id="KW-1133">Transmembrane helix</keyword>
<gene>
    <name evidence="2" type="ORF">A9X01_04325</name>
</gene>
<reference evidence="2 3" key="1">
    <citation type="submission" date="2016-06" db="EMBL/GenBank/DDBJ databases">
        <authorList>
            <person name="Kjaerup R.B."/>
            <person name="Dalgaard T.S."/>
            <person name="Juul-Madsen H.R."/>
        </authorList>
    </citation>
    <scope>NUCLEOTIDE SEQUENCE [LARGE SCALE GENOMIC DNA]</scope>
    <source>
        <strain evidence="2 3">1081914.2</strain>
    </source>
</reference>
<dbReference type="InterPro" id="IPR039708">
    <property type="entry name" value="MT1774/Rv1733c-like"/>
</dbReference>
<evidence type="ECO:0000313" key="2">
    <source>
        <dbReference type="EMBL" id="OBI75817.1"/>
    </source>
</evidence>
<protein>
    <submittedName>
        <fullName evidence="2">Uncharacterized protein</fullName>
    </submittedName>
</protein>
<name>A0A1A3BPF9_MYCAS</name>
<feature type="transmembrane region" description="Helical" evidence="1">
    <location>
        <begin position="20"/>
        <end position="41"/>
    </location>
</feature>
<dbReference type="PANTHER" id="PTHR42305">
    <property type="entry name" value="MEMBRANE PROTEIN RV1733C-RELATED"/>
    <property type="match status" value="1"/>
</dbReference>
<feature type="transmembrane region" description="Helical" evidence="1">
    <location>
        <begin position="129"/>
        <end position="154"/>
    </location>
</feature>
<evidence type="ECO:0000256" key="1">
    <source>
        <dbReference type="SAM" id="Phobius"/>
    </source>
</evidence>
<keyword evidence="1" id="KW-0472">Membrane</keyword>
<dbReference type="Proteomes" id="UP000093795">
    <property type="component" value="Unassembled WGS sequence"/>
</dbReference>
<dbReference type="AlphaFoldDB" id="A0A1A3BPF9"/>
<dbReference type="PANTHER" id="PTHR42305:SF1">
    <property type="entry name" value="MEMBRANE PROTEIN RV1733C-RELATED"/>
    <property type="match status" value="1"/>
</dbReference>
<evidence type="ECO:0000313" key="3">
    <source>
        <dbReference type="Proteomes" id="UP000093795"/>
    </source>
</evidence>
<dbReference type="STRING" id="1790.A5645_23495"/>
<organism evidence="2 3">
    <name type="scientific">Mycobacterium asiaticum</name>
    <dbReference type="NCBI Taxonomy" id="1790"/>
    <lineage>
        <taxon>Bacteria</taxon>
        <taxon>Bacillati</taxon>
        <taxon>Actinomycetota</taxon>
        <taxon>Actinomycetes</taxon>
        <taxon>Mycobacteriales</taxon>
        <taxon>Mycobacteriaceae</taxon>
        <taxon>Mycobacterium</taxon>
    </lineage>
</organism>